<dbReference type="RefSeq" id="WP_182502735.1">
    <property type="nucleotide sequence ID" value="NZ_JACJHX010000006.1"/>
</dbReference>
<evidence type="ECO:0000313" key="2">
    <source>
        <dbReference type="Proteomes" id="UP000626697"/>
    </source>
</evidence>
<evidence type="ECO:0000313" key="1">
    <source>
        <dbReference type="EMBL" id="MBA9027122.1"/>
    </source>
</evidence>
<keyword evidence="2" id="KW-1185">Reference proteome</keyword>
<reference evidence="1 2" key="1">
    <citation type="submission" date="2020-08" db="EMBL/GenBank/DDBJ databases">
        <title>Genomic Encyclopedia of Type Strains, Phase IV (KMG-IV): sequencing the most valuable type-strain genomes for metagenomic binning, comparative biology and taxonomic classification.</title>
        <authorList>
            <person name="Goeker M."/>
        </authorList>
    </citation>
    <scope>NUCLEOTIDE SEQUENCE [LARGE SCALE GENOMIC DNA]</scope>
    <source>
        <strain evidence="1 2">DSM 105481</strain>
    </source>
</reference>
<protein>
    <submittedName>
        <fullName evidence="1">Uncharacterized protein</fullName>
    </submittedName>
</protein>
<sequence length="213" mass="24775">MSKNYEILILNCESAINDIINKMEEVRIRFKSAAVPYVKEWMGHTARNEIKENPELAEKVGEVRLKELKSEVNILIENAVHLVDEHLDNKTIWWHLNEQQEKSYCENNRIPDDIEKAIKYIFGQLGVVLSKDGFINVSSATGQYKYKPWIESGNKYMDEKPIFPYAIVIPIEMKTIFIEYQTLLKSAQEKIKAIEALKKEQKQTKVAALWDSL</sequence>
<organism evidence="1 2">
    <name type="scientific">Peribacillus huizhouensis</name>
    <dbReference type="NCBI Taxonomy" id="1501239"/>
    <lineage>
        <taxon>Bacteria</taxon>
        <taxon>Bacillati</taxon>
        <taxon>Bacillota</taxon>
        <taxon>Bacilli</taxon>
        <taxon>Bacillales</taxon>
        <taxon>Bacillaceae</taxon>
        <taxon>Peribacillus</taxon>
    </lineage>
</organism>
<name>A0ABR6CQ05_9BACI</name>
<dbReference type="EMBL" id="JACJHX010000006">
    <property type="protein sequence ID" value="MBA9027122.1"/>
    <property type="molecule type" value="Genomic_DNA"/>
</dbReference>
<proteinExistence type="predicted"/>
<gene>
    <name evidence="1" type="ORF">HNP81_002412</name>
</gene>
<dbReference type="Proteomes" id="UP000626697">
    <property type="component" value="Unassembled WGS sequence"/>
</dbReference>
<accession>A0ABR6CQ05</accession>
<comment type="caution">
    <text evidence="1">The sequence shown here is derived from an EMBL/GenBank/DDBJ whole genome shotgun (WGS) entry which is preliminary data.</text>
</comment>